<feature type="region of interest" description="Disordered" evidence="8">
    <location>
        <begin position="98"/>
        <end position="125"/>
    </location>
</feature>
<evidence type="ECO:0000256" key="4">
    <source>
        <dbReference type="ARBA" id="ARBA00022964"/>
    </source>
</evidence>
<evidence type="ECO:0000313" key="11">
    <source>
        <dbReference type="EMBL" id="KAL0565701.1"/>
    </source>
</evidence>
<protein>
    <recommendedName>
        <fullName evidence="10">Fe2OG dioxygenase domain-containing protein</fullName>
    </recommendedName>
</protein>
<keyword evidence="4" id="KW-0223">Dioxygenase</keyword>
<dbReference type="InterPro" id="IPR005123">
    <property type="entry name" value="Oxoglu/Fe-dep_dioxygenase_dom"/>
</dbReference>
<feature type="chain" id="PRO_5045988004" description="Fe2OG dioxygenase domain-containing protein" evidence="9">
    <location>
        <begin position="25"/>
        <end position="242"/>
    </location>
</feature>
<gene>
    <name evidence="11" type="ORF">V5O48_016320</name>
</gene>
<dbReference type="Proteomes" id="UP001465976">
    <property type="component" value="Unassembled WGS sequence"/>
</dbReference>
<accession>A0ABR3ES40</accession>
<evidence type="ECO:0000256" key="6">
    <source>
        <dbReference type="ARBA" id="ARBA00023004"/>
    </source>
</evidence>
<dbReference type="PANTHER" id="PTHR46030:SF1">
    <property type="entry name" value="ALPHA-KETOGLUTARATE-DEPENDENT DIOXYGENASE ALKB HOMOLOG 6"/>
    <property type="match status" value="1"/>
</dbReference>
<feature type="domain" description="Fe2OG dioxygenase" evidence="10">
    <location>
        <begin position="49"/>
        <end position="203"/>
    </location>
</feature>
<dbReference type="PANTHER" id="PTHR46030">
    <property type="entry name" value="ALPHA-KETOGLUTARATE-DEPENDENT DIOXYGENASE ALKB HOMOLOG 6"/>
    <property type="match status" value="1"/>
</dbReference>
<evidence type="ECO:0000256" key="8">
    <source>
        <dbReference type="SAM" id="MobiDB-lite"/>
    </source>
</evidence>
<evidence type="ECO:0000256" key="1">
    <source>
        <dbReference type="ARBA" id="ARBA00004123"/>
    </source>
</evidence>
<evidence type="ECO:0000256" key="3">
    <source>
        <dbReference type="ARBA" id="ARBA00022723"/>
    </source>
</evidence>
<dbReference type="PROSITE" id="PS51471">
    <property type="entry name" value="FE2OG_OXY"/>
    <property type="match status" value="1"/>
</dbReference>
<organism evidence="11 12">
    <name type="scientific">Marasmius crinis-equi</name>
    <dbReference type="NCBI Taxonomy" id="585013"/>
    <lineage>
        <taxon>Eukaryota</taxon>
        <taxon>Fungi</taxon>
        <taxon>Dikarya</taxon>
        <taxon>Basidiomycota</taxon>
        <taxon>Agaricomycotina</taxon>
        <taxon>Agaricomycetes</taxon>
        <taxon>Agaricomycetidae</taxon>
        <taxon>Agaricales</taxon>
        <taxon>Marasmiineae</taxon>
        <taxon>Marasmiaceae</taxon>
        <taxon>Marasmius</taxon>
    </lineage>
</organism>
<proteinExistence type="inferred from homology"/>
<evidence type="ECO:0000256" key="7">
    <source>
        <dbReference type="ARBA" id="ARBA00023242"/>
    </source>
</evidence>
<feature type="signal peptide" evidence="9">
    <location>
        <begin position="1"/>
        <end position="24"/>
    </location>
</feature>
<dbReference type="SUPFAM" id="SSF51197">
    <property type="entry name" value="Clavaminate synthase-like"/>
    <property type="match status" value="1"/>
</dbReference>
<dbReference type="Pfam" id="PF13532">
    <property type="entry name" value="2OG-FeII_Oxy_2"/>
    <property type="match status" value="1"/>
</dbReference>
<sequence length="242" mass="26298">MSLTLSVHLLTLHILLFLPSVSYADGICSPDIITRLKNTGAFKDAPHGSPNHIILNEYLPGQGIMPHEDGPAYHPAVATISLGSHAIFHYYQYKTDDETEPEDGALRRQTADAENSHNPLRASEGRAVDPTPVLTVLLEPRSVVITTGEFYRSHLHGISEVSEDLLIPGGTDDMAPHVVVPMRVELGAGAAETRLPIANWKLVSGDNYRAGGCLKRGTRHSLTCRDVVRVSRATPAASFILR</sequence>
<keyword evidence="3" id="KW-0479">Metal-binding</keyword>
<comment type="subcellular location">
    <subcellularLocation>
        <location evidence="1">Nucleus</location>
    </subcellularLocation>
</comment>
<dbReference type="Gene3D" id="2.60.120.1520">
    <property type="match status" value="1"/>
</dbReference>
<name>A0ABR3ES40_9AGAR</name>
<keyword evidence="6" id="KW-0408">Iron</keyword>
<keyword evidence="5" id="KW-0560">Oxidoreductase</keyword>
<evidence type="ECO:0000256" key="2">
    <source>
        <dbReference type="ARBA" id="ARBA00007879"/>
    </source>
</evidence>
<evidence type="ECO:0000313" key="12">
    <source>
        <dbReference type="Proteomes" id="UP001465976"/>
    </source>
</evidence>
<feature type="compositionally biased region" description="Basic and acidic residues" evidence="8">
    <location>
        <begin position="104"/>
        <end position="115"/>
    </location>
</feature>
<evidence type="ECO:0000259" key="10">
    <source>
        <dbReference type="PROSITE" id="PS51471"/>
    </source>
</evidence>
<comment type="similarity">
    <text evidence="2">Belongs to the alkB family.</text>
</comment>
<dbReference type="EMBL" id="JBAHYK010002158">
    <property type="protein sequence ID" value="KAL0565701.1"/>
    <property type="molecule type" value="Genomic_DNA"/>
</dbReference>
<dbReference type="InterPro" id="IPR027450">
    <property type="entry name" value="AlkB-like"/>
</dbReference>
<evidence type="ECO:0000256" key="9">
    <source>
        <dbReference type="SAM" id="SignalP"/>
    </source>
</evidence>
<reference evidence="11 12" key="1">
    <citation type="submission" date="2024-02" db="EMBL/GenBank/DDBJ databases">
        <title>A draft genome for the cacao thread blight pathogen Marasmius crinis-equi.</title>
        <authorList>
            <person name="Cohen S.P."/>
            <person name="Baruah I.K."/>
            <person name="Amoako-Attah I."/>
            <person name="Bukari Y."/>
            <person name="Meinhardt L.W."/>
            <person name="Bailey B.A."/>
        </authorList>
    </citation>
    <scope>NUCLEOTIDE SEQUENCE [LARGE SCALE GENOMIC DNA]</scope>
    <source>
        <strain evidence="11 12">GH-76</strain>
    </source>
</reference>
<keyword evidence="7" id="KW-0539">Nucleus</keyword>
<keyword evidence="12" id="KW-1185">Reference proteome</keyword>
<dbReference type="InterPro" id="IPR032862">
    <property type="entry name" value="ALKBH6"/>
</dbReference>
<comment type="caution">
    <text evidence="11">The sequence shown here is derived from an EMBL/GenBank/DDBJ whole genome shotgun (WGS) entry which is preliminary data.</text>
</comment>
<keyword evidence="9" id="KW-0732">Signal</keyword>
<evidence type="ECO:0000256" key="5">
    <source>
        <dbReference type="ARBA" id="ARBA00023002"/>
    </source>
</evidence>